<sequence>MTFPHQNEKPVGETEEISDEEAAYEASEKSTDKRDHAVGGSKGTTDGQ</sequence>
<protein>
    <submittedName>
        <fullName evidence="2">Uncharacterized protein</fullName>
    </submittedName>
</protein>
<accession>A0ABQ1UG34</accession>
<proteinExistence type="predicted"/>
<feature type="region of interest" description="Disordered" evidence="1">
    <location>
        <begin position="1"/>
        <end position="48"/>
    </location>
</feature>
<reference evidence="3" key="1">
    <citation type="journal article" date="2019" name="Int. J. Syst. Evol. Microbiol.">
        <title>The Global Catalogue of Microorganisms (GCM) 10K type strain sequencing project: providing services to taxonomists for standard genome sequencing and annotation.</title>
        <authorList>
            <consortium name="The Broad Institute Genomics Platform"/>
            <consortium name="The Broad Institute Genome Sequencing Center for Infectious Disease"/>
            <person name="Wu L."/>
            <person name="Ma J."/>
        </authorList>
    </citation>
    <scope>NUCLEOTIDE SEQUENCE [LARGE SCALE GENOMIC DNA]</scope>
    <source>
        <strain evidence="3">CCM 7855</strain>
    </source>
</reference>
<name>A0ABQ1UG34_9NOCA</name>
<keyword evidence="3" id="KW-1185">Reference proteome</keyword>
<evidence type="ECO:0000256" key="1">
    <source>
        <dbReference type="SAM" id="MobiDB-lite"/>
    </source>
</evidence>
<dbReference type="Proteomes" id="UP000632454">
    <property type="component" value="Unassembled WGS sequence"/>
</dbReference>
<dbReference type="EMBL" id="BMCS01000001">
    <property type="protein sequence ID" value="GGF17809.1"/>
    <property type="molecule type" value="Genomic_DNA"/>
</dbReference>
<feature type="compositionally biased region" description="Basic and acidic residues" evidence="1">
    <location>
        <begin position="26"/>
        <end position="37"/>
    </location>
</feature>
<evidence type="ECO:0000313" key="3">
    <source>
        <dbReference type="Proteomes" id="UP000632454"/>
    </source>
</evidence>
<evidence type="ECO:0000313" key="2">
    <source>
        <dbReference type="EMBL" id="GGF17809.1"/>
    </source>
</evidence>
<organism evidence="2 3">
    <name type="scientific">Williamsia phyllosphaerae</name>
    <dbReference type="NCBI Taxonomy" id="885042"/>
    <lineage>
        <taxon>Bacteria</taxon>
        <taxon>Bacillati</taxon>
        <taxon>Actinomycetota</taxon>
        <taxon>Actinomycetes</taxon>
        <taxon>Mycobacteriales</taxon>
        <taxon>Nocardiaceae</taxon>
        <taxon>Williamsia</taxon>
    </lineage>
</organism>
<dbReference type="RefSeq" id="WP_188487870.1">
    <property type="nucleotide sequence ID" value="NZ_BMCS01000001.1"/>
</dbReference>
<comment type="caution">
    <text evidence="2">The sequence shown here is derived from an EMBL/GenBank/DDBJ whole genome shotgun (WGS) entry which is preliminary data.</text>
</comment>
<gene>
    <name evidence="2" type="ORF">GCM10007298_12270</name>
</gene>
<feature type="compositionally biased region" description="Acidic residues" evidence="1">
    <location>
        <begin position="13"/>
        <end position="23"/>
    </location>
</feature>
<feature type="compositionally biased region" description="Basic and acidic residues" evidence="1">
    <location>
        <begin position="1"/>
        <end position="12"/>
    </location>
</feature>